<evidence type="ECO:0000313" key="3">
    <source>
        <dbReference type="WBParaSite" id="TMUE_2000006885.1"/>
    </source>
</evidence>
<feature type="compositionally biased region" description="Polar residues" evidence="1">
    <location>
        <begin position="143"/>
        <end position="155"/>
    </location>
</feature>
<keyword evidence="2" id="KW-1185">Reference proteome</keyword>
<reference evidence="3" key="1">
    <citation type="submission" date="2019-12" db="UniProtKB">
        <authorList>
            <consortium name="WormBaseParasite"/>
        </authorList>
    </citation>
    <scope>IDENTIFICATION</scope>
</reference>
<protein>
    <submittedName>
        <fullName evidence="3">Uncharacterized protein</fullName>
    </submittedName>
</protein>
<evidence type="ECO:0000256" key="1">
    <source>
        <dbReference type="SAM" id="MobiDB-lite"/>
    </source>
</evidence>
<feature type="compositionally biased region" description="Basic and acidic residues" evidence="1">
    <location>
        <begin position="166"/>
        <end position="178"/>
    </location>
</feature>
<evidence type="ECO:0000313" key="2">
    <source>
        <dbReference type="Proteomes" id="UP000046395"/>
    </source>
</evidence>
<feature type="region of interest" description="Disordered" evidence="1">
    <location>
        <begin position="91"/>
        <end position="111"/>
    </location>
</feature>
<proteinExistence type="predicted"/>
<feature type="region of interest" description="Disordered" evidence="1">
    <location>
        <begin position="134"/>
        <end position="206"/>
    </location>
</feature>
<accession>A0A5S6QI93</accession>
<dbReference type="Proteomes" id="UP000046395">
    <property type="component" value="Unassembled WGS sequence"/>
</dbReference>
<dbReference type="WBParaSite" id="TMUE_2000006885.1">
    <property type="protein sequence ID" value="TMUE_2000006885.1"/>
    <property type="gene ID" value="WBGene00299738"/>
</dbReference>
<organism evidence="2 3">
    <name type="scientific">Trichuris muris</name>
    <name type="common">Mouse whipworm</name>
    <dbReference type="NCBI Taxonomy" id="70415"/>
    <lineage>
        <taxon>Eukaryota</taxon>
        <taxon>Metazoa</taxon>
        <taxon>Ecdysozoa</taxon>
        <taxon>Nematoda</taxon>
        <taxon>Enoplea</taxon>
        <taxon>Dorylaimia</taxon>
        <taxon>Trichinellida</taxon>
        <taxon>Trichuridae</taxon>
        <taxon>Trichuris</taxon>
    </lineage>
</organism>
<dbReference type="AlphaFoldDB" id="A0A5S6QI93"/>
<name>A0A5S6QI93_TRIMR</name>
<sequence>MTLIQVPAKAMFTRRMHFFLCSQGPPGPTAMGNCGTESDRRRQRNERPQWANRTVLGMKRDGAAPGKTVVYHWQAPIGRKEHLWPRLGTSRRADSFGRSPKQVLPLGSTGLNPLISLSTGQRLAALLNGPFPIPSSDPANGEATISKQNPSSGSSIRHRQTSQRASAEKWDADAKGRDIGQTSGLRRKPIATLFSAEQPAGVPPYT</sequence>